<organism evidence="3 4">
    <name type="scientific">Actinomyces urogenitalis DORA_12</name>
    <dbReference type="NCBI Taxonomy" id="1403939"/>
    <lineage>
        <taxon>Bacteria</taxon>
        <taxon>Bacillati</taxon>
        <taxon>Actinomycetota</taxon>
        <taxon>Actinomycetes</taxon>
        <taxon>Actinomycetales</taxon>
        <taxon>Actinomycetaceae</taxon>
        <taxon>Actinomyces</taxon>
    </lineage>
</organism>
<dbReference type="Proteomes" id="UP000018852">
    <property type="component" value="Unassembled WGS sequence"/>
</dbReference>
<evidence type="ECO:0000259" key="2">
    <source>
        <dbReference type="Pfam" id="PF18938"/>
    </source>
</evidence>
<evidence type="ECO:0000313" key="4">
    <source>
        <dbReference type="Proteomes" id="UP000018852"/>
    </source>
</evidence>
<dbReference type="InterPro" id="IPR044024">
    <property type="entry name" value="aRib"/>
</dbReference>
<reference evidence="3 4" key="1">
    <citation type="submission" date="2013-12" db="EMBL/GenBank/DDBJ databases">
        <title>A Varibaculum cambriense genome reconstructed from a premature infant gut community with otherwise low bacterial novelty that shifts toward anaerobic metabolism during the third week of life.</title>
        <authorList>
            <person name="Brown C.T."/>
            <person name="Sharon I."/>
            <person name="Thomas B.C."/>
            <person name="Castelle C.J."/>
            <person name="Morowitz M.J."/>
            <person name="Banfield J.F."/>
        </authorList>
    </citation>
    <scope>NUCLEOTIDE SEQUENCE [LARGE SCALE GENOMIC DNA]</scope>
    <source>
        <strain evidence="4">DORA_12</strain>
    </source>
</reference>
<dbReference type="Gene3D" id="3.10.20.890">
    <property type="match status" value="1"/>
</dbReference>
<evidence type="ECO:0000313" key="3">
    <source>
        <dbReference type="EMBL" id="ETJ00926.1"/>
    </source>
</evidence>
<dbReference type="Pfam" id="PF18938">
    <property type="entry name" value="aRib"/>
    <property type="match status" value="1"/>
</dbReference>
<feature type="non-terminal residue" evidence="3">
    <location>
        <position position="218"/>
    </location>
</feature>
<name>W1V5J7_9ACTO</name>
<dbReference type="AlphaFoldDB" id="W1V5J7"/>
<comment type="caution">
    <text evidence="3">The sequence shown here is derived from an EMBL/GenBank/DDBJ whole genome shotgun (WGS) entry which is preliminary data.</text>
</comment>
<feature type="domain" description="Atypical Rib" evidence="2">
    <location>
        <begin position="138"/>
        <end position="205"/>
    </location>
</feature>
<gene>
    <name evidence="3" type="ORF">Q605_AUC01154G0001</name>
</gene>
<accession>W1V5J7</accession>
<keyword evidence="1" id="KW-0732">Signal</keyword>
<dbReference type="EMBL" id="AZLV01001154">
    <property type="protein sequence ID" value="ETJ00926.1"/>
    <property type="molecule type" value="Genomic_DNA"/>
</dbReference>
<feature type="non-terminal residue" evidence="3">
    <location>
        <position position="1"/>
    </location>
</feature>
<evidence type="ECO:0000256" key="1">
    <source>
        <dbReference type="ARBA" id="ARBA00022729"/>
    </source>
</evidence>
<protein>
    <submittedName>
        <fullName evidence="3">YSIRK Gram-positive signal peptide</fullName>
    </submittedName>
</protein>
<proteinExistence type="predicted"/>
<sequence length="218" mass="23846">HAYYEVTYKDGSTSGKIEAPDVIIKQVTETSVAPIIGKVQVTDGQIIVTFAKEVAQGTKFSFVKQFTDGEDRNFSQNGSCLVDKSNSEEMSQAVTVDGKKVTFPITDKVNDLKLGTEFGIVVKEPHKFRSCAKSEPVITTPDKVAVRDPHKLTDADRQAIDKAIRDANTVNDVSKLPDGTGFINDPAFIEFDKDGNVTIISPNDVETDWDNDGNPIYA</sequence>